<accession>I6ND32</accession>
<dbReference type="InParanoid" id="I6ND32"/>
<dbReference type="AlphaFoldDB" id="I6ND32"/>
<dbReference type="HOGENOM" id="CLU_057910_0_0_1"/>
<feature type="region of interest" description="Disordered" evidence="6">
    <location>
        <begin position="319"/>
        <end position="351"/>
    </location>
</feature>
<proteinExistence type="inferred from homology"/>
<keyword evidence="4" id="KW-0809">Transit peptide</keyword>
<dbReference type="EMBL" id="CP002501">
    <property type="protein sequence ID" value="AET39974.1"/>
    <property type="molecule type" value="Genomic_DNA"/>
</dbReference>
<name>I6ND32_ERECY</name>
<organism evidence="7 8">
    <name type="scientific">Eremothecium cymbalariae (strain CBS 270.75 / DBVPG 7215 / KCTC 17166 / NRRL Y-17582)</name>
    <name type="common">Yeast</name>
    <dbReference type="NCBI Taxonomy" id="931890"/>
    <lineage>
        <taxon>Eukaryota</taxon>
        <taxon>Fungi</taxon>
        <taxon>Dikarya</taxon>
        <taxon>Ascomycota</taxon>
        <taxon>Saccharomycotina</taxon>
        <taxon>Saccharomycetes</taxon>
        <taxon>Saccharomycetales</taxon>
        <taxon>Saccharomycetaceae</taxon>
        <taxon>Eremothecium</taxon>
    </lineage>
</organism>
<evidence type="ECO:0000256" key="4">
    <source>
        <dbReference type="ARBA" id="ARBA00022946"/>
    </source>
</evidence>
<evidence type="ECO:0000256" key="1">
    <source>
        <dbReference type="ARBA" id="ARBA00004173"/>
    </source>
</evidence>
<dbReference type="FunCoup" id="I6ND32">
    <property type="interactions" value="41"/>
</dbReference>
<gene>
    <name evidence="7" type="ordered locus">Ecym_5205</name>
</gene>
<comment type="subcellular location">
    <subcellularLocation>
        <location evidence="1">Mitochondrion</location>
    </subcellularLocation>
</comment>
<feature type="compositionally biased region" description="Basic and acidic residues" evidence="6">
    <location>
        <begin position="319"/>
        <end position="335"/>
    </location>
</feature>
<dbReference type="RefSeq" id="XP_003646791.1">
    <property type="nucleotide sequence ID" value="XM_003646743.1"/>
</dbReference>
<evidence type="ECO:0000313" key="8">
    <source>
        <dbReference type="Proteomes" id="UP000006790"/>
    </source>
</evidence>
<dbReference type="OMA" id="KVSWQIS"/>
<dbReference type="InterPro" id="IPR029427">
    <property type="entry name" value="AIM23"/>
</dbReference>
<feature type="region of interest" description="Disordered" evidence="6">
    <location>
        <begin position="49"/>
        <end position="78"/>
    </location>
</feature>
<keyword evidence="8" id="KW-1185">Reference proteome</keyword>
<dbReference type="Proteomes" id="UP000006790">
    <property type="component" value="Chromosome 5"/>
</dbReference>
<evidence type="ECO:0000313" key="7">
    <source>
        <dbReference type="EMBL" id="AET39974.1"/>
    </source>
</evidence>
<evidence type="ECO:0000256" key="3">
    <source>
        <dbReference type="ARBA" id="ARBA00013994"/>
    </source>
</evidence>
<dbReference type="GeneID" id="11470708"/>
<protein>
    <recommendedName>
        <fullName evidence="3">Altered inheritance of mitochondria protein 23, mitochondrial</fullName>
    </recommendedName>
</protein>
<evidence type="ECO:0000256" key="6">
    <source>
        <dbReference type="SAM" id="MobiDB-lite"/>
    </source>
</evidence>
<dbReference type="Pfam" id="PF14877">
    <property type="entry name" value="mIF3"/>
    <property type="match status" value="1"/>
</dbReference>
<dbReference type="GO" id="GO:0005739">
    <property type="term" value="C:mitochondrion"/>
    <property type="evidence" value="ECO:0007669"/>
    <property type="project" value="UniProtKB-SubCell"/>
</dbReference>
<comment type="similarity">
    <text evidence="2">Belongs to the AIM23 family.</text>
</comment>
<keyword evidence="5" id="KW-0496">Mitochondrion</keyword>
<dbReference type="KEGG" id="erc:Ecym_5205"/>
<evidence type="ECO:0000256" key="5">
    <source>
        <dbReference type="ARBA" id="ARBA00023128"/>
    </source>
</evidence>
<reference evidence="7 8" key="1">
    <citation type="journal article" date="2011" name="G3 (Bethesda)">
        <title>Genome evolution in the Eremothecium clade of the Saccharomyces complex revealed by comparative genomics.</title>
        <authorList>
            <person name="Wendland J."/>
            <person name="Walther A."/>
        </authorList>
    </citation>
    <scope>NUCLEOTIDE SEQUENCE [LARGE SCALE GENOMIC DNA]</scope>
    <source>
        <strain evidence="8">CBS 270.75 / DBVPG 7215 / KCTC 17166 / NRRL Y-17582</strain>
    </source>
</reference>
<dbReference type="OrthoDB" id="3996489at2759"/>
<sequence length="351" mass="39949">MFTLRSCQSLILRGSANYVRHITNVQTLWKDIPSATMNSALFNYVRALDNDPKNNNRQQKHRNRDSRNRPPLNGVNRKKNLVVKWSTGSKRAQEAANSTLSEILKIRPDGNVKAIDTQSNVVSLVNIRELIKGIDLDKEGFIILKVEEDDQGALVPLVKMLPAKTVTNAYADKLAKDKGIELLKLGVNRSRIGHSTPKDGSNSDTKCVKVSWQISDRDLAKQKANEIMSQVKKGLKVTIILDNKESMNMDPIMKEESQDTSKAAATTRLSEEEREERLIIIEQLKQILYTNPVRIKVEGSIRNRMTVKVIPKGSSFDCKEDKRALKEQRKREKQEKLRRRIEKKLLRKADG</sequence>
<evidence type="ECO:0000256" key="2">
    <source>
        <dbReference type="ARBA" id="ARBA00008476"/>
    </source>
</evidence>
<dbReference type="eggNOG" id="ENOG502RY27">
    <property type="taxonomic scope" value="Eukaryota"/>
</dbReference>